<dbReference type="Proteomes" id="UP000244060">
    <property type="component" value="Unassembled WGS sequence"/>
</dbReference>
<dbReference type="Gene3D" id="1.20.5.160">
    <property type="entry name" value="Bacterial aa3 type cytochrome c oxidase subunit IV"/>
    <property type="match status" value="1"/>
</dbReference>
<dbReference type="EMBL" id="QAOT01000008">
    <property type="protein sequence ID" value="PTR18413.1"/>
    <property type="molecule type" value="Genomic_DNA"/>
</dbReference>
<keyword evidence="2" id="KW-1133">Transmembrane helix</keyword>
<keyword evidence="2" id="KW-0812">Transmembrane</keyword>
<reference evidence="4 5" key="1">
    <citation type="submission" date="2018-04" db="EMBL/GenBank/DDBJ databases">
        <title>Genomic Encyclopedia of Type Strains, Phase III (KMG-III): the genomes of soil and plant-associated and newly described type strains.</title>
        <authorList>
            <person name="Whitman W."/>
        </authorList>
    </citation>
    <scope>NUCLEOTIDE SEQUENCE [LARGE SCALE GENOMIC DNA]</scope>
    <source>
        <strain evidence="4 5">KA25</strain>
    </source>
</reference>
<evidence type="ECO:0000259" key="3">
    <source>
        <dbReference type="Pfam" id="PF07835"/>
    </source>
</evidence>
<organism evidence="4 5">
    <name type="scientific">Cereibacter azotoformans</name>
    <dbReference type="NCBI Taxonomy" id="43057"/>
    <lineage>
        <taxon>Bacteria</taxon>
        <taxon>Pseudomonadati</taxon>
        <taxon>Pseudomonadota</taxon>
        <taxon>Alphaproteobacteria</taxon>
        <taxon>Rhodobacterales</taxon>
        <taxon>Paracoccaceae</taxon>
        <taxon>Cereibacter</taxon>
    </lineage>
</organism>
<sequence>MAKDNKGTGPMADHTHPAHGHVPGTMDIREQQKTFAAFIRMVSWGAVIIVAVLIFLALANV</sequence>
<evidence type="ECO:0000256" key="2">
    <source>
        <dbReference type="SAM" id="Phobius"/>
    </source>
</evidence>
<name>A0A2T5K7L1_9RHOB</name>
<dbReference type="Pfam" id="PF07835">
    <property type="entry name" value="COX4_pro_2"/>
    <property type="match status" value="1"/>
</dbReference>
<dbReference type="RefSeq" id="WP_011909418.1">
    <property type="nucleotide sequence ID" value="NZ_CP089965.1"/>
</dbReference>
<gene>
    <name evidence="4" type="ORF">C8J28_108134</name>
</gene>
<accession>A0A2T5K7L1</accession>
<dbReference type="AlphaFoldDB" id="A0A2T5K7L1"/>
<keyword evidence="5" id="KW-1185">Reference proteome</keyword>
<dbReference type="InterPro" id="IPR036596">
    <property type="entry name" value="Cyt-C_aa3_sf"/>
</dbReference>
<protein>
    <submittedName>
        <fullName evidence="4">Aa3 type cytochrome c oxidase subunit IV</fullName>
    </submittedName>
</protein>
<evidence type="ECO:0000256" key="1">
    <source>
        <dbReference type="SAM" id="MobiDB-lite"/>
    </source>
</evidence>
<feature type="transmembrane region" description="Helical" evidence="2">
    <location>
        <begin position="35"/>
        <end position="59"/>
    </location>
</feature>
<dbReference type="OrthoDB" id="7691500at2"/>
<keyword evidence="2" id="KW-0472">Membrane</keyword>
<dbReference type="InterPro" id="IPR012422">
    <property type="entry name" value="Cyt_c_oxidase_su4_bac-aa3"/>
</dbReference>
<feature type="domain" description="Cytochrome c oxidase subunit IV bacterial aa3 type" evidence="3">
    <location>
        <begin position="14"/>
        <end position="60"/>
    </location>
</feature>
<evidence type="ECO:0000313" key="4">
    <source>
        <dbReference type="EMBL" id="PTR18413.1"/>
    </source>
</evidence>
<proteinExistence type="predicted"/>
<feature type="region of interest" description="Disordered" evidence="1">
    <location>
        <begin position="1"/>
        <end position="24"/>
    </location>
</feature>
<dbReference type="SUPFAM" id="SSF81469">
    <property type="entry name" value="Bacterial aa3 type cytochrome c oxidase subunit IV"/>
    <property type="match status" value="1"/>
</dbReference>
<evidence type="ECO:0000313" key="5">
    <source>
        <dbReference type="Proteomes" id="UP000244060"/>
    </source>
</evidence>
<comment type="caution">
    <text evidence="4">The sequence shown here is derived from an EMBL/GenBank/DDBJ whole genome shotgun (WGS) entry which is preliminary data.</text>
</comment>